<dbReference type="GO" id="GO:0042910">
    <property type="term" value="F:xenobiotic transmembrane transporter activity"/>
    <property type="evidence" value="ECO:0007669"/>
    <property type="project" value="TreeGrafter"/>
</dbReference>
<reference evidence="1 2" key="1">
    <citation type="submission" date="2020-08" db="EMBL/GenBank/DDBJ databases">
        <title>Cohnella phylogeny.</title>
        <authorList>
            <person name="Dunlap C."/>
        </authorList>
    </citation>
    <scope>NUCLEOTIDE SEQUENCE [LARGE SCALE GENOMIC DNA]</scope>
    <source>
        <strain evidence="1 2">DSM 28246</strain>
    </source>
</reference>
<dbReference type="EMBL" id="JACJVP010000040">
    <property type="protein sequence ID" value="MBB6673529.1"/>
    <property type="molecule type" value="Genomic_DNA"/>
</dbReference>
<dbReference type="GO" id="GO:0005886">
    <property type="term" value="C:plasma membrane"/>
    <property type="evidence" value="ECO:0007669"/>
    <property type="project" value="TreeGrafter"/>
</dbReference>
<gene>
    <name evidence="1" type="ORF">H7C19_22885</name>
</gene>
<dbReference type="Gene3D" id="3.30.70.1320">
    <property type="entry name" value="Multidrug efflux transporter AcrB pore domain like"/>
    <property type="match status" value="1"/>
</dbReference>
<keyword evidence="2" id="KW-1185">Reference proteome</keyword>
<dbReference type="InterPro" id="IPR001036">
    <property type="entry name" value="Acrflvin-R"/>
</dbReference>
<protein>
    <submittedName>
        <fullName evidence="1">Efflux RND transporter permease subunit</fullName>
    </submittedName>
</protein>
<dbReference type="Proteomes" id="UP000547209">
    <property type="component" value="Unassembled WGS sequence"/>
</dbReference>
<evidence type="ECO:0000313" key="2">
    <source>
        <dbReference type="Proteomes" id="UP000547209"/>
    </source>
</evidence>
<comment type="caution">
    <text evidence="1">The sequence shown here is derived from an EMBL/GenBank/DDBJ whole genome shotgun (WGS) entry which is preliminary data.</text>
</comment>
<dbReference type="AlphaFoldDB" id="A0A7X0RTR7"/>
<organism evidence="1 2">
    <name type="scientific">Cohnella nanjingensis</name>
    <dbReference type="NCBI Taxonomy" id="1387779"/>
    <lineage>
        <taxon>Bacteria</taxon>
        <taxon>Bacillati</taxon>
        <taxon>Bacillota</taxon>
        <taxon>Bacilli</taxon>
        <taxon>Bacillales</taxon>
        <taxon>Paenibacillaceae</taxon>
        <taxon>Cohnella</taxon>
    </lineage>
</organism>
<name>A0A7X0RTR7_9BACL</name>
<dbReference type="InterPro" id="IPR027463">
    <property type="entry name" value="AcrB_DN_DC_subdom"/>
</dbReference>
<dbReference type="PANTHER" id="PTHR32063">
    <property type="match status" value="1"/>
</dbReference>
<evidence type="ECO:0000313" key="1">
    <source>
        <dbReference type="EMBL" id="MBB6673529.1"/>
    </source>
</evidence>
<proteinExistence type="predicted"/>
<sequence>MQSLDYALPLDTVTQEETTIPIRLTGKVSSLKQIEALKLKSAGTQGMGAPASEQPGGAANGAILLSDIAEIKTVTTKEQFTRYNGEPSFVVEVINDQDANTADVSDEVKALLASYEDKGERRDRRHECGSSCWTGSMAWKRRKAKEIESF</sequence>
<dbReference type="PANTHER" id="PTHR32063:SF0">
    <property type="entry name" value="SWARMING MOTILITY PROTEIN SWRC"/>
    <property type="match status" value="1"/>
</dbReference>
<dbReference type="RefSeq" id="WP_221469420.1">
    <property type="nucleotide sequence ID" value="NZ_JACJVP010000040.1"/>
</dbReference>
<dbReference type="SUPFAM" id="SSF82693">
    <property type="entry name" value="Multidrug efflux transporter AcrB pore domain, PN1, PN2, PC1 and PC2 subdomains"/>
    <property type="match status" value="1"/>
</dbReference>
<dbReference type="Gene3D" id="3.30.2090.10">
    <property type="entry name" value="Multidrug efflux transporter AcrB TolC docking domain, DN and DC subdomains"/>
    <property type="match status" value="1"/>
</dbReference>
<accession>A0A7X0RTR7</accession>